<evidence type="ECO:0000256" key="3">
    <source>
        <dbReference type="ARBA" id="ARBA00023136"/>
    </source>
</evidence>
<evidence type="ECO:0000256" key="2">
    <source>
        <dbReference type="ARBA" id="ARBA00007161"/>
    </source>
</evidence>
<dbReference type="InterPro" id="IPR027705">
    <property type="entry name" value="Flotillin_fam"/>
</dbReference>
<feature type="compositionally biased region" description="Low complexity" evidence="4">
    <location>
        <begin position="360"/>
        <end position="382"/>
    </location>
</feature>
<gene>
    <name evidence="6" type="ORF">ACFFHU_10280</name>
</gene>
<evidence type="ECO:0000313" key="7">
    <source>
        <dbReference type="Proteomes" id="UP001589894"/>
    </source>
</evidence>
<dbReference type="Gene3D" id="3.30.479.30">
    <property type="entry name" value="Band 7 domain"/>
    <property type="match status" value="1"/>
</dbReference>
<keyword evidence="3" id="KW-0472">Membrane</keyword>
<evidence type="ECO:0000259" key="5">
    <source>
        <dbReference type="Pfam" id="PF01145"/>
    </source>
</evidence>
<evidence type="ECO:0000256" key="1">
    <source>
        <dbReference type="ARBA" id="ARBA00004370"/>
    </source>
</evidence>
<dbReference type="CDD" id="cd03399">
    <property type="entry name" value="SPFH_flotillin"/>
    <property type="match status" value="1"/>
</dbReference>
<feature type="region of interest" description="Disordered" evidence="4">
    <location>
        <begin position="359"/>
        <end position="404"/>
    </location>
</feature>
<comment type="subcellular location">
    <subcellularLocation>
        <location evidence="1">Membrane</location>
    </subcellularLocation>
</comment>
<dbReference type="RefSeq" id="WP_377337575.1">
    <property type="nucleotide sequence ID" value="NZ_JBHLUE010000006.1"/>
</dbReference>
<name>A0ABV6NUR0_9ACTN</name>
<dbReference type="InterPro" id="IPR001107">
    <property type="entry name" value="Band_7"/>
</dbReference>
<dbReference type="PANTHER" id="PTHR13806:SF46">
    <property type="entry name" value="FLOTILLIN-1-RELATED"/>
    <property type="match status" value="1"/>
</dbReference>
<organism evidence="6 7">
    <name type="scientific">Plantactinospora siamensis</name>
    <dbReference type="NCBI Taxonomy" id="555372"/>
    <lineage>
        <taxon>Bacteria</taxon>
        <taxon>Bacillati</taxon>
        <taxon>Actinomycetota</taxon>
        <taxon>Actinomycetes</taxon>
        <taxon>Micromonosporales</taxon>
        <taxon>Micromonosporaceae</taxon>
        <taxon>Plantactinospora</taxon>
    </lineage>
</organism>
<dbReference type="InterPro" id="IPR036013">
    <property type="entry name" value="Band_7/SPFH_dom_sf"/>
</dbReference>
<dbReference type="SUPFAM" id="SSF117892">
    <property type="entry name" value="Band 7/SPFH domain"/>
    <property type="match status" value="1"/>
</dbReference>
<reference evidence="6 7" key="1">
    <citation type="submission" date="2024-09" db="EMBL/GenBank/DDBJ databases">
        <authorList>
            <person name="Sun Q."/>
            <person name="Mori K."/>
        </authorList>
    </citation>
    <scope>NUCLEOTIDE SEQUENCE [LARGE SCALE GENOMIC DNA]</scope>
    <source>
        <strain evidence="6 7">TBRC 2205</strain>
    </source>
</reference>
<sequence length="404" mass="42459">MFGYRVPAPNEALLISGRKQRGAEALPFKIVTGHGVFVVPVFAKATRLTLAMQEAEVVEDCFTKQGITLNVHAVIAFKVGDDRESIAAAARRFQGDQTQMPTLVGRIFSGHLRSIIGSMTVESIIREQQTLADAIVDASKTEMARIGLSVDSLQISSIDDKGVGYIRALAAPHQAKVNQDANVAQAAADQASAMAQQESMRYQAEYARETAIARARYQAEIDQAQQTAAQAGPLAAARAQQEVLVERAVVAQRNAELREAELQAEVVRPAQAEAERITTLARAQADATKLSAEAAAAQDRIALDQLVIQQLPELVRAAADGLRGANLTVLDGAEGMNSAVASLIGQGMAVLESLRSGVRSTSSASGTPAAAPFDAPGAPSAAGRAEVVPVNGAGDATPAPRRPR</sequence>
<keyword evidence="7" id="KW-1185">Reference proteome</keyword>
<protein>
    <submittedName>
        <fullName evidence="6">SPFH domain-containing protein</fullName>
    </submittedName>
</protein>
<proteinExistence type="inferred from homology"/>
<evidence type="ECO:0000313" key="6">
    <source>
        <dbReference type="EMBL" id="MFC0564520.1"/>
    </source>
</evidence>
<comment type="similarity">
    <text evidence="2">Belongs to the band 7/mec-2 family. Flotillin subfamily.</text>
</comment>
<dbReference type="PANTHER" id="PTHR13806">
    <property type="entry name" value="FLOTILLIN-RELATED"/>
    <property type="match status" value="1"/>
</dbReference>
<dbReference type="EMBL" id="JBHLUE010000006">
    <property type="protein sequence ID" value="MFC0564520.1"/>
    <property type="molecule type" value="Genomic_DNA"/>
</dbReference>
<dbReference type="Pfam" id="PF01145">
    <property type="entry name" value="Band_7"/>
    <property type="match status" value="1"/>
</dbReference>
<accession>A0ABV6NUR0</accession>
<comment type="caution">
    <text evidence="6">The sequence shown here is derived from an EMBL/GenBank/DDBJ whole genome shotgun (WGS) entry which is preliminary data.</text>
</comment>
<dbReference type="Proteomes" id="UP001589894">
    <property type="component" value="Unassembled WGS sequence"/>
</dbReference>
<feature type="domain" description="Band 7" evidence="5">
    <location>
        <begin position="9"/>
        <end position="189"/>
    </location>
</feature>
<evidence type="ECO:0000256" key="4">
    <source>
        <dbReference type="SAM" id="MobiDB-lite"/>
    </source>
</evidence>